<comment type="subcellular location">
    <subcellularLocation>
        <location evidence="1">Cell membrane</location>
        <topology evidence="1">Multi-pass membrane protein</topology>
    </subcellularLocation>
</comment>
<dbReference type="OrthoDB" id="7283966at2"/>
<keyword evidence="2" id="KW-0813">Transport</keyword>
<evidence type="ECO:0000313" key="8">
    <source>
        <dbReference type="EMBL" id="KYG65243.1"/>
    </source>
</evidence>
<reference evidence="8 9" key="1">
    <citation type="submission" date="2016-03" db="EMBL/GenBank/DDBJ databases">
        <authorList>
            <person name="Ploux O."/>
        </authorList>
    </citation>
    <scope>NUCLEOTIDE SEQUENCE [LARGE SCALE GENOMIC DNA]</scope>
    <source>
        <strain evidence="8 9">EC13</strain>
    </source>
</reference>
<proteinExistence type="predicted"/>
<dbReference type="Proteomes" id="UP000075799">
    <property type="component" value="Unassembled WGS sequence"/>
</dbReference>
<feature type="transmembrane region" description="Helical" evidence="7">
    <location>
        <begin position="167"/>
        <end position="187"/>
    </location>
</feature>
<dbReference type="PANTHER" id="PTHR23513:SF9">
    <property type="entry name" value="ENTEROBACTIN EXPORTER ENTS"/>
    <property type="match status" value="1"/>
</dbReference>
<name>A0A162G817_BDEBC</name>
<accession>A0A162G817</accession>
<feature type="transmembrane region" description="Helical" evidence="7">
    <location>
        <begin position="373"/>
        <end position="392"/>
    </location>
</feature>
<dbReference type="PANTHER" id="PTHR23513">
    <property type="entry name" value="INTEGRAL MEMBRANE EFFLUX PROTEIN-RELATED"/>
    <property type="match status" value="1"/>
</dbReference>
<sequence length="406" mass="43521">MPLDFKKLVSARFFFTFAVQMQAVILGWRIYDLLKDPLYLGFIGLTEAIPAIGFALYAGYLVDRLRPLMVYRRVIYVSLLSGLVVLTEHLFAHDMNVSTQVGLLYFAAFLTGLARAFSQPAIFAIVPRLVERGLLMRASAVSSSVMQVARIGGPAVGGLIFGFWGPVASSSIVCILLVIASVSLMLIRKDLPAPEQTVQHASIKDELLSGGKFVFKHPILLPALSLDMISVLFGGVTALLPIFANEILFVGPKGLGILRAAPAIGATMMSLYLSRTNGMRTGRWLLSAVTGFGFCILVFGLSTNFYLSVAALALSGSFDSISMVIRSAAVQLSSPDHMRGKISAVNSIFIGSSNEIGELESGVAAKLLGTVPAVYFGGIMCILTVGLIGYLSPSLRKLDLEKLQAT</sequence>
<dbReference type="Gene3D" id="1.20.1250.20">
    <property type="entry name" value="MFS general substrate transporter like domains"/>
    <property type="match status" value="1"/>
</dbReference>
<dbReference type="InterPro" id="IPR010290">
    <property type="entry name" value="TM_effector"/>
</dbReference>
<evidence type="ECO:0008006" key="10">
    <source>
        <dbReference type="Google" id="ProtNLM"/>
    </source>
</evidence>
<evidence type="ECO:0000256" key="6">
    <source>
        <dbReference type="ARBA" id="ARBA00023136"/>
    </source>
</evidence>
<dbReference type="RefSeq" id="WP_063207221.1">
    <property type="nucleotide sequence ID" value="NZ_LUKD01000005.1"/>
</dbReference>
<evidence type="ECO:0000313" key="9">
    <source>
        <dbReference type="Proteomes" id="UP000075799"/>
    </source>
</evidence>
<dbReference type="InterPro" id="IPR036259">
    <property type="entry name" value="MFS_trans_sf"/>
</dbReference>
<evidence type="ECO:0000256" key="7">
    <source>
        <dbReference type="SAM" id="Phobius"/>
    </source>
</evidence>
<gene>
    <name evidence="8" type="ORF">AZI87_11835</name>
</gene>
<feature type="transmembrane region" description="Helical" evidence="7">
    <location>
        <begin position="104"/>
        <end position="126"/>
    </location>
</feature>
<dbReference type="Pfam" id="PF05977">
    <property type="entry name" value="MFS_3"/>
    <property type="match status" value="1"/>
</dbReference>
<comment type="caution">
    <text evidence="8">The sequence shown here is derived from an EMBL/GenBank/DDBJ whole genome shotgun (WGS) entry which is preliminary data.</text>
</comment>
<evidence type="ECO:0000256" key="2">
    <source>
        <dbReference type="ARBA" id="ARBA00022448"/>
    </source>
</evidence>
<evidence type="ECO:0000256" key="1">
    <source>
        <dbReference type="ARBA" id="ARBA00004651"/>
    </source>
</evidence>
<feature type="transmembrane region" description="Helical" evidence="7">
    <location>
        <begin position="74"/>
        <end position="92"/>
    </location>
</feature>
<evidence type="ECO:0000256" key="5">
    <source>
        <dbReference type="ARBA" id="ARBA00022989"/>
    </source>
</evidence>
<evidence type="ECO:0000256" key="3">
    <source>
        <dbReference type="ARBA" id="ARBA00022475"/>
    </source>
</evidence>
<feature type="transmembrane region" description="Helical" evidence="7">
    <location>
        <begin position="37"/>
        <end position="62"/>
    </location>
</feature>
<dbReference type="EMBL" id="LUKD01000005">
    <property type="protein sequence ID" value="KYG65243.1"/>
    <property type="molecule type" value="Genomic_DNA"/>
</dbReference>
<dbReference type="SUPFAM" id="SSF103473">
    <property type="entry name" value="MFS general substrate transporter"/>
    <property type="match status" value="1"/>
</dbReference>
<dbReference type="AlphaFoldDB" id="A0A162G817"/>
<keyword evidence="6 7" id="KW-0472">Membrane</keyword>
<feature type="transmembrane region" description="Helical" evidence="7">
    <location>
        <begin position="12"/>
        <end position="31"/>
    </location>
</feature>
<evidence type="ECO:0000256" key="4">
    <source>
        <dbReference type="ARBA" id="ARBA00022692"/>
    </source>
</evidence>
<keyword evidence="4 7" id="KW-0812">Transmembrane</keyword>
<keyword evidence="5 7" id="KW-1133">Transmembrane helix</keyword>
<dbReference type="CDD" id="cd06173">
    <property type="entry name" value="MFS_MefA_like"/>
    <property type="match status" value="1"/>
</dbReference>
<dbReference type="GO" id="GO:0005886">
    <property type="term" value="C:plasma membrane"/>
    <property type="evidence" value="ECO:0007669"/>
    <property type="project" value="UniProtKB-SubCell"/>
</dbReference>
<feature type="transmembrane region" description="Helical" evidence="7">
    <location>
        <begin position="285"/>
        <end position="307"/>
    </location>
</feature>
<feature type="transmembrane region" description="Helical" evidence="7">
    <location>
        <begin position="219"/>
        <end position="244"/>
    </location>
</feature>
<organism evidence="8 9">
    <name type="scientific">Bdellovibrio bacteriovorus</name>
    <dbReference type="NCBI Taxonomy" id="959"/>
    <lineage>
        <taxon>Bacteria</taxon>
        <taxon>Pseudomonadati</taxon>
        <taxon>Bdellovibrionota</taxon>
        <taxon>Bdellovibrionia</taxon>
        <taxon>Bdellovibrionales</taxon>
        <taxon>Pseudobdellovibrionaceae</taxon>
        <taxon>Bdellovibrio</taxon>
    </lineage>
</organism>
<protein>
    <recommendedName>
        <fullName evidence="10">MFS transporter</fullName>
    </recommendedName>
</protein>
<keyword evidence="3" id="KW-1003">Cell membrane</keyword>